<evidence type="ECO:0000313" key="13">
    <source>
        <dbReference type="Proteomes" id="UP000325933"/>
    </source>
</evidence>
<keyword evidence="3" id="KW-0813">Transport</keyword>
<dbReference type="Gene3D" id="3.30.1360.100">
    <property type="entry name" value="General secretion pathway protein M, EpsM"/>
    <property type="match status" value="1"/>
</dbReference>
<evidence type="ECO:0000256" key="5">
    <source>
        <dbReference type="ARBA" id="ARBA00022519"/>
    </source>
</evidence>
<dbReference type="EMBL" id="VYQB01000005">
    <property type="protein sequence ID" value="KAA9018064.1"/>
    <property type="molecule type" value="Genomic_DNA"/>
</dbReference>
<name>A0A5J5I5K2_9SPHN</name>
<evidence type="ECO:0000313" key="14">
    <source>
        <dbReference type="Proteomes" id="UP000326364"/>
    </source>
</evidence>
<evidence type="ECO:0000256" key="6">
    <source>
        <dbReference type="ARBA" id="ARBA00022692"/>
    </source>
</evidence>
<dbReference type="InterPro" id="IPR007690">
    <property type="entry name" value="T2SS_GspM"/>
</dbReference>
<dbReference type="GO" id="GO:0005886">
    <property type="term" value="C:plasma membrane"/>
    <property type="evidence" value="ECO:0007669"/>
    <property type="project" value="UniProtKB-SubCell"/>
</dbReference>
<evidence type="ECO:0000256" key="3">
    <source>
        <dbReference type="ARBA" id="ARBA00022448"/>
    </source>
</evidence>
<dbReference type="Proteomes" id="UP000325933">
    <property type="component" value="Unassembled WGS sequence"/>
</dbReference>
<organism evidence="12 13">
    <name type="scientific">Sphingobium limneticum</name>
    <dbReference type="NCBI Taxonomy" id="1007511"/>
    <lineage>
        <taxon>Bacteria</taxon>
        <taxon>Pseudomonadati</taxon>
        <taxon>Pseudomonadota</taxon>
        <taxon>Alphaproteobacteria</taxon>
        <taxon>Sphingomonadales</taxon>
        <taxon>Sphingomonadaceae</taxon>
        <taxon>Sphingobium</taxon>
    </lineage>
</organism>
<evidence type="ECO:0000256" key="7">
    <source>
        <dbReference type="ARBA" id="ARBA00022927"/>
    </source>
</evidence>
<keyword evidence="4" id="KW-1003">Cell membrane</keyword>
<keyword evidence="5" id="KW-0997">Cell inner membrane</keyword>
<evidence type="ECO:0000256" key="1">
    <source>
        <dbReference type="ARBA" id="ARBA00004377"/>
    </source>
</evidence>
<dbReference type="EMBL" id="VYQA01000005">
    <property type="protein sequence ID" value="KAA9030700.1"/>
    <property type="molecule type" value="Genomic_DNA"/>
</dbReference>
<gene>
    <name evidence="12" type="ORF">F4U95_07975</name>
    <name evidence="11" type="ORF">F4U96_08025</name>
</gene>
<dbReference type="AlphaFoldDB" id="A0A5J5I5K2"/>
<dbReference type="InterPro" id="IPR023229">
    <property type="entry name" value="T2SS_M_periplasmic_sf"/>
</dbReference>
<keyword evidence="6 10" id="KW-0812">Transmembrane</keyword>
<evidence type="ECO:0000256" key="2">
    <source>
        <dbReference type="ARBA" id="ARBA00010637"/>
    </source>
</evidence>
<evidence type="ECO:0000256" key="8">
    <source>
        <dbReference type="ARBA" id="ARBA00022989"/>
    </source>
</evidence>
<evidence type="ECO:0000256" key="9">
    <source>
        <dbReference type="ARBA" id="ARBA00023136"/>
    </source>
</evidence>
<dbReference type="GO" id="GO:0015628">
    <property type="term" value="P:protein secretion by the type II secretion system"/>
    <property type="evidence" value="ECO:0007669"/>
    <property type="project" value="InterPro"/>
</dbReference>
<dbReference type="RefSeq" id="WP_150425275.1">
    <property type="nucleotide sequence ID" value="NZ_VYQA01000005.1"/>
</dbReference>
<dbReference type="SUPFAM" id="SSF103054">
    <property type="entry name" value="General secretion pathway protein M, EpsM"/>
    <property type="match status" value="1"/>
</dbReference>
<reference evidence="13 14" key="1">
    <citation type="submission" date="2019-09" db="EMBL/GenBank/DDBJ databases">
        <authorList>
            <person name="Feng G."/>
        </authorList>
    </citation>
    <scope>NUCLEOTIDE SEQUENCE [LARGE SCALE GENOMIC DNA]</scope>
    <source>
        <strain evidence="12 13">KACC 19283</strain>
        <strain evidence="11 14">KACC 19284</strain>
    </source>
</reference>
<protein>
    <submittedName>
        <fullName evidence="12">Type II secretion system protein M</fullName>
    </submittedName>
</protein>
<comment type="similarity">
    <text evidence="2">Belongs to the GSP M family.</text>
</comment>
<dbReference type="Proteomes" id="UP000326364">
    <property type="component" value="Unassembled WGS sequence"/>
</dbReference>
<accession>A0A5J5I5K2</accession>
<keyword evidence="7" id="KW-0653">Protein transport</keyword>
<evidence type="ECO:0000256" key="4">
    <source>
        <dbReference type="ARBA" id="ARBA00022475"/>
    </source>
</evidence>
<evidence type="ECO:0000256" key="10">
    <source>
        <dbReference type="SAM" id="Phobius"/>
    </source>
</evidence>
<proteinExistence type="inferred from homology"/>
<comment type="caution">
    <text evidence="12">The sequence shown here is derived from an EMBL/GenBank/DDBJ whole genome shotgun (WGS) entry which is preliminary data.</text>
</comment>
<feature type="transmembrane region" description="Helical" evidence="10">
    <location>
        <begin position="18"/>
        <end position="40"/>
    </location>
</feature>
<keyword evidence="8 10" id="KW-1133">Transmembrane helix</keyword>
<evidence type="ECO:0000313" key="11">
    <source>
        <dbReference type="EMBL" id="KAA9018064.1"/>
    </source>
</evidence>
<keyword evidence="14" id="KW-1185">Reference proteome</keyword>
<keyword evidence="9 10" id="KW-0472">Membrane</keyword>
<dbReference type="Pfam" id="PF04612">
    <property type="entry name" value="T2SSM"/>
    <property type="match status" value="1"/>
</dbReference>
<evidence type="ECO:0000313" key="12">
    <source>
        <dbReference type="EMBL" id="KAA9030700.1"/>
    </source>
</evidence>
<sequence length="162" mass="17496">MMERIATYWSERSPREQWMLGVMFALLAIVLLWFGVAMPLDRAQRSARETLLAATDRNAAVRVAVKQLKTLPREAATTGPATPIDQFVGQSAGEAGLTLERAQAQGSDRMDIAIASVRPVVLFSWLATLEAQDVRIDTMSARPSATAGSISVQAVLVRGAGQ</sequence>
<comment type="subcellular location">
    <subcellularLocation>
        <location evidence="1">Cell inner membrane</location>
        <topology evidence="1">Single-pass membrane protein</topology>
    </subcellularLocation>
</comment>
<dbReference type="GO" id="GO:0015627">
    <property type="term" value="C:type II protein secretion system complex"/>
    <property type="evidence" value="ECO:0007669"/>
    <property type="project" value="InterPro"/>
</dbReference>